<protein>
    <submittedName>
        <fullName evidence="1">Uncharacterized protein</fullName>
    </submittedName>
</protein>
<name>A0ABY4Y004_BACVA</name>
<dbReference type="EMBL" id="CP092751">
    <property type="protein sequence ID" value="USP95511.1"/>
    <property type="molecule type" value="Genomic_DNA"/>
</dbReference>
<dbReference type="Proteomes" id="UP001057348">
    <property type="component" value="Chromosome"/>
</dbReference>
<proteinExistence type="predicted"/>
<accession>A0ABY4Y004</accession>
<organism evidence="1 2">
    <name type="scientific">Bacillus vallismortis</name>
    <dbReference type="NCBI Taxonomy" id="72361"/>
    <lineage>
        <taxon>Bacteria</taxon>
        <taxon>Bacillati</taxon>
        <taxon>Bacillota</taxon>
        <taxon>Bacilli</taxon>
        <taxon>Bacillales</taxon>
        <taxon>Bacillaceae</taxon>
        <taxon>Bacillus</taxon>
    </lineage>
</organism>
<evidence type="ECO:0000313" key="1">
    <source>
        <dbReference type="EMBL" id="USP95511.1"/>
    </source>
</evidence>
<sequence>MKRKYMSEFGLHTYSSYLTICYPNDIGNLNMQNGINNHIYMITLIPKLAIDKDSLQVFEDHVSLRIKVKTEEDNYVETLEFSLGPINHKEFKYEVDKPGKTFTVITKDGAILQQRVLFLYLDYLENTYNSGKLDTEILYIGQSYGSNGERTAIDRLKSHSTLQKIQSELLFEGAERDLALLLLEFTPKLLSSFDGRTQNYEKSPEEDINHLQEVVGNPPLKLNKQIINITEAALINYFKPYYNDKFKDNFPDVEHKGYKQYYDLDYNAVSVELDPDSINLRLYSKERSYKIFESIKYSLHPENIRKSMFDIFLE</sequence>
<gene>
    <name evidence="1" type="ORF">MKF32_20380</name>
</gene>
<evidence type="ECO:0000313" key="2">
    <source>
        <dbReference type="Proteomes" id="UP001057348"/>
    </source>
</evidence>
<reference evidence="1" key="1">
    <citation type="submission" date="2022-02" db="EMBL/GenBank/DDBJ databases">
        <title>Draft Genome Sequence of Bacillus vallismortis Strain BL01, Isolated from Artemisia lerchiana Web. Roots.</title>
        <authorList>
            <person name="Chebotar V.K."/>
            <person name="Gancheva M.S."/>
            <person name="Chizhevskaya E.P."/>
            <person name="Komarova O.V."/>
            <person name="Baganova M.E."/>
            <person name="Zaplatkin A.N."/>
            <person name="Pishchik V.N."/>
        </authorList>
    </citation>
    <scope>NUCLEOTIDE SEQUENCE</scope>
    <source>
        <strain evidence="1">BL01</strain>
    </source>
</reference>
<keyword evidence="2" id="KW-1185">Reference proteome</keyword>
<dbReference type="RefSeq" id="WP_253268752.1">
    <property type="nucleotide sequence ID" value="NZ_CP092751.1"/>
</dbReference>